<dbReference type="AlphaFoldDB" id="A0A813LPN2"/>
<name>A0A813LPN2_POLGL</name>
<organism evidence="2 3">
    <name type="scientific">Polarella glacialis</name>
    <name type="common">Dinoflagellate</name>
    <dbReference type="NCBI Taxonomy" id="89957"/>
    <lineage>
        <taxon>Eukaryota</taxon>
        <taxon>Sar</taxon>
        <taxon>Alveolata</taxon>
        <taxon>Dinophyceae</taxon>
        <taxon>Suessiales</taxon>
        <taxon>Suessiaceae</taxon>
        <taxon>Polarella</taxon>
    </lineage>
</organism>
<protein>
    <submittedName>
        <fullName evidence="2">Uncharacterized protein</fullName>
    </submittedName>
</protein>
<gene>
    <name evidence="2" type="ORF">PGLA2088_LOCUS45250</name>
</gene>
<feature type="region of interest" description="Disordered" evidence="1">
    <location>
        <begin position="50"/>
        <end position="90"/>
    </location>
</feature>
<evidence type="ECO:0000313" key="2">
    <source>
        <dbReference type="EMBL" id="CAE8728848.1"/>
    </source>
</evidence>
<reference evidence="2" key="1">
    <citation type="submission" date="2021-02" db="EMBL/GenBank/DDBJ databases">
        <authorList>
            <person name="Dougan E. K."/>
            <person name="Rhodes N."/>
            <person name="Thang M."/>
            <person name="Chan C."/>
        </authorList>
    </citation>
    <scope>NUCLEOTIDE SEQUENCE</scope>
</reference>
<evidence type="ECO:0000313" key="3">
    <source>
        <dbReference type="Proteomes" id="UP000626109"/>
    </source>
</evidence>
<dbReference type="EMBL" id="CAJNNW010035612">
    <property type="protein sequence ID" value="CAE8728848.1"/>
    <property type="molecule type" value="Genomic_DNA"/>
</dbReference>
<accession>A0A813LPN2</accession>
<feature type="non-terminal residue" evidence="2">
    <location>
        <position position="1"/>
    </location>
</feature>
<dbReference type="Proteomes" id="UP000626109">
    <property type="component" value="Unassembled WGS sequence"/>
</dbReference>
<sequence length="90" mass="9563">NDVRARKERGYFPHGRSCSPSFSRNSAGLHVWSIGSRHCHYAGSSAPDHAMCGSLGRGHGGEGDSRPSDGIFPGESGRAPTSEPVEEPEE</sequence>
<evidence type="ECO:0000256" key="1">
    <source>
        <dbReference type="SAM" id="MobiDB-lite"/>
    </source>
</evidence>
<comment type="caution">
    <text evidence="2">The sequence shown here is derived from an EMBL/GenBank/DDBJ whole genome shotgun (WGS) entry which is preliminary data.</text>
</comment>
<feature type="non-terminal residue" evidence="2">
    <location>
        <position position="90"/>
    </location>
</feature>
<proteinExistence type="predicted"/>